<accession>A0ABD3PAD8</accession>
<feature type="region of interest" description="Disordered" evidence="1">
    <location>
        <begin position="34"/>
        <end position="58"/>
    </location>
</feature>
<evidence type="ECO:0000313" key="2">
    <source>
        <dbReference type="EMBL" id="KAL3785063.1"/>
    </source>
</evidence>
<sequence length="254" mass="29071">MAYPNYQYSLCDWLSQYQGHANINPYQGLYSPAVSPDYIPENRPPPPTHESTEPAKKRVTFKSTCTVRAPRRREDETMEDKTRLYYTRTELKMIKLEANALCMLSRALPAIEGSGTHLDRRDSVLVKSCAVATDTPRGLERAMYPARDRTKLIAMRSLLKYQKQLDAKPNLSSEEKRLALACASRKLSAWSTLVAMETARWDALRAHDRDDYPIPIVSEPVTITSPFPFYKKRTRRVTAEDEASAKRRKIDVDV</sequence>
<reference evidence="2 3" key="1">
    <citation type="submission" date="2024-10" db="EMBL/GenBank/DDBJ databases">
        <title>Updated reference genomes for cyclostephanoid diatoms.</title>
        <authorList>
            <person name="Roberts W.R."/>
            <person name="Alverson A.J."/>
        </authorList>
    </citation>
    <scope>NUCLEOTIDE SEQUENCE [LARGE SCALE GENOMIC DNA]</scope>
    <source>
        <strain evidence="2 3">AJA276-08</strain>
    </source>
</reference>
<dbReference type="Proteomes" id="UP001530315">
    <property type="component" value="Unassembled WGS sequence"/>
</dbReference>
<evidence type="ECO:0000256" key="1">
    <source>
        <dbReference type="SAM" id="MobiDB-lite"/>
    </source>
</evidence>
<protein>
    <recommendedName>
        <fullName evidence="4">HMG box domain-containing protein</fullName>
    </recommendedName>
</protein>
<dbReference type="AlphaFoldDB" id="A0ABD3PAD8"/>
<dbReference type="EMBL" id="JALLAZ020000905">
    <property type="protein sequence ID" value="KAL3785063.1"/>
    <property type="molecule type" value="Genomic_DNA"/>
</dbReference>
<organism evidence="2 3">
    <name type="scientific">Stephanodiscus triporus</name>
    <dbReference type="NCBI Taxonomy" id="2934178"/>
    <lineage>
        <taxon>Eukaryota</taxon>
        <taxon>Sar</taxon>
        <taxon>Stramenopiles</taxon>
        <taxon>Ochrophyta</taxon>
        <taxon>Bacillariophyta</taxon>
        <taxon>Coscinodiscophyceae</taxon>
        <taxon>Thalassiosirophycidae</taxon>
        <taxon>Stephanodiscales</taxon>
        <taxon>Stephanodiscaceae</taxon>
        <taxon>Stephanodiscus</taxon>
    </lineage>
</organism>
<gene>
    <name evidence="2" type="ORF">ACHAW5_001763</name>
</gene>
<comment type="caution">
    <text evidence="2">The sequence shown here is derived from an EMBL/GenBank/DDBJ whole genome shotgun (WGS) entry which is preliminary data.</text>
</comment>
<keyword evidence="3" id="KW-1185">Reference proteome</keyword>
<evidence type="ECO:0008006" key="4">
    <source>
        <dbReference type="Google" id="ProtNLM"/>
    </source>
</evidence>
<evidence type="ECO:0000313" key="3">
    <source>
        <dbReference type="Proteomes" id="UP001530315"/>
    </source>
</evidence>
<name>A0ABD3PAD8_9STRA</name>
<proteinExistence type="predicted"/>